<name>A0A2I1GQ91_9GLOM</name>
<keyword evidence="1" id="KW-0812">Transmembrane</keyword>
<dbReference type="VEuPathDB" id="FungiDB:RhiirA1_464843"/>
<dbReference type="EMBL" id="LLXI01000671">
    <property type="protein sequence ID" value="PKY48789.1"/>
    <property type="molecule type" value="Genomic_DNA"/>
</dbReference>
<reference evidence="2 3" key="1">
    <citation type="submission" date="2015-10" db="EMBL/GenBank/DDBJ databases">
        <title>Genome analyses suggest a sexual origin of heterokaryosis in a supposedly ancient asexual fungus.</title>
        <authorList>
            <person name="Ropars J."/>
            <person name="Sedzielewska K."/>
            <person name="Noel J."/>
            <person name="Charron P."/>
            <person name="Farinelli L."/>
            <person name="Marton T."/>
            <person name="Kruger M."/>
            <person name="Pelin A."/>
            <person name="Brachmann A."/>
            <person name="Corradi N."/>
        </authorList>
    </citation>
    <scope>NUCLEOTIDE SEQUENCE [LARGE SCALE GENOMIC DNA]</scope>
    <source>
        <strain evidence="2 3">A4</strain>
    </source>
</reference>
<accession>A0A2I1GQ91</accession>
<comment type="caution">
    <text evidence="2">The sequence shown here is derived from an EMBL/GenBank/DDBJ whole genome shotgun (WGS) entry which is preliminary data.</text>
</comment>
<keyword evidence="1" id="KW-1133">Transmembrane helix</keyword>
<keyword evidence="1" id="KW-0472">Membrane</keyword>
<evidence type="ECO:0000313" key="3">
    <source>
        <dbReference type="Proteomes" id="UP000234323"/>
    </source>
</evidence>
<protein>
    <submittedName>
        <fullName evidence="2">Uncharacterized protein</fullName>
    </submittedName>
</protein>
<dbReference type="AlphaFoldDB" id="A0A2I1GQ91"/>
<keyword evidence="3" id="KW-1185">Reference proteome</keyword>
<gene>
    <name evidence="2" type="ORF">RhiirA4_464491</name>
</gene>
<sequence>MDSLLKEENVKNNSERLKVLAKINSKRKYRAADLIEYILHSSSFVEYVDDDFLKEWVPAETRMGFIRAYNLDIHAILIGIALSIIGIIVVKLIKFIGFIISPSSDDQKSKKD</sequence>
<dbReference type="Proteomes" id="UP000234323">
    <property type="component" value="Unassembled WGS sequence"/>
</dbReference>
<evidence type="ECO:0000256" key="1">
    <source>
        <dbReference type="SAM" id="Phobius"/>
    </source>
</evidence>
<feature type="transmembrane region" description="Helical" evidence="1">
    <location>
        <begin position="73"/>
        <end position="100"/>
    </location>
</feature>
<organism evidence="2 3">
    <name type="scientific">Rhizophagus irregularis</name>
    <dbReference type="NCBI Taxonomy" id="588596"/>
    <lineage>
        <taxon>Eukaryota</taxon>
        <taxon>Fungi</taxon>
        <taxon>Fungi incertae sedis</taxon>
        <taxon>Mucoromycota</taxon>
        <taxon>Glomeromycotina</taxon>
        <taxon>Glomeromycetes</taxon>
        <taxon>Glomerales</taxon>
        <taxon>Glomeraceae</taxon>
        <taxon>Rhizophagus</taxon>
    </lineage>
</organism>
<proteinExistence type="predicted"/>
<evidence type="ECO:0000313" key="2">
    <source>
        <dbReference type="EMBL" id="PKY48789.1"/>
    </source>
</evidence>